<keyword evidence="4" id="KW-1133">Transmembrane helix</keyword>
<dbReference type="Gene3D" id="3.40.50.1820">
    <property type="entry name" value="alpha/beta hydrolase"/>
    <property type="match status" value="1"/>
</dbReference>
<gene>
    <name evidence="6" type="ORF">LTR69_000843</name>
</gene>
<proteinExistence type="inferred from homology"/>
<evidence type="ECO:0000256" key="4">
    <source>
        <dbReference type="SAM" id="Phobius"/>
    </source>
</evidence>
<keyword evidence="2" id="KW-0443">Lipid metabolism</keyword>
<keyword evidence="4" id="KW-0812">Transmembrane</keyword>
<feature type="compositionally biased region" description="Acidic residues" evidence="3">
    <location>
        <begin position="384"/>
        <end position="393"/>
    </location>
</feature>
<dbReference type="Pfam" id="PF05057">
    <property type="entry name" value="DUF676"/>
    <property type="match status" value="1"/>
</dbReference>
<evidence type="ECO:0000313" key="6">
    <source>
        <dbReference type="EMBL" id="KAK5068722.1"/>
    </source>
</evidence>
<keyword evidence="4" id="KW-0472">Membrane</keyword>
<dbReference type="PANTHER" id="PTHR12482">
    <property type="entry name" value="LIPASE ROG1-RELATED-RELATED"/>
    <property type="match status" value="1"/>
</dbReference>
<feature type="compositionally biased region" description="Polar residues" evidence="3">
    <location>
        <begin position="397"/>
        <end position="406"/>
    </location>
</feature>
<dbReference type="Proteomes" id="UP001345691">
    <property type="component" value="Unassembled WGS sequence"/>
</dbReference>
<evidence type="ECO:0000256" key="2">
    <source>
        <dbReference type="ARBA" id="ARBA00022963"/>
    </source>
</evidence>
<sequence>MPSLPFDLRSIDRQALFYDPDMSEAVRKPGMATSKKANHLCALGQRGMAGNHLEVQTLLNLPQTHLNYLATALQDRYNDGELIVLACRSNPGSLTYDGVEVGAERVAKEIEDMLEELSRDGNKITRFSIVGYSLGGLVARYAIGLLYHKRCFENITPVNFTTFVTPHLGVRTPLRGYPNHLWNVLGARTLSKSGRQLFTIDKFRNTNRPLLSVLADPDSIFIHALGKFQHRSLYTNIVNDRSAVYYTTGISKTDPFANLEKLNIHYQKGYESVILDPDHPCDLLPEQELPTFYQRFRTSSRTFLRRTPIFLALAVLIPIATVAFLANSCVQTFRSRRRIRLHETGDQRTGFSAIPYMVREMRVGLEDAFENVNAAQQQDYLPEGSEEMAEEPESPSALVNPSTESLVSEKSDTPLLRRHTSTSDKPSAFPTLALTPAQFAMIKALDDVGFRKYPVHIHKSSHSHAAIIVRTPRAAFEEGKRVVKHWLENEFHI</sequence>
<evidence type="ECO:0000256" key="1">
    <source>
        <dbReference type="ARBA" id="ARBA00007920"/>
    </source>
</evidence>
<dbReference type="PANTHER" id="PTHR12482:SF65">
    <property type="entry name" value="ESTERASE, PUTATIVE (AFU_ORTHOLOGUE AFUA_3G12320)-RELATED"/>
    <property type="match status" value="1"/>
</dbReference>
<evidence type="ECO:0000259" key="5">
    <source>
        <dbReference type="Pfam" id="PF05057"/>
    </source>
</evidence>
<feature type="domain" description="DUF676" evidence="5">
    <location>
        <begin position="35"/>
        <end position="247"/>
    </location>
</feature>
<evidence type="ECO:0000256" key="3">
    <source>
        <dbReference type="SAM" id="MobiDB-lite"/>
    </source>
</evidence>
<comment type="caution">
    <text evidence="6">The sequence shown here is derived from an EMBL/GenBank/DDBJ whole genome shotgun (WGS) entry which is preliminary data.</text>
</comment>
<comment type="similarity">
    <text evidence="1">Belongs to the putative lipase ROG1 family.</text>
</comment>
<dbReference type="SUPFAM" id="SSF53474">
    <property type="entry name" value="alpha/beta-Hydrolases"/>
    <property type="match status" value="1"/>
</dbReference>
<evidence type="ECO:0000313" key="7">
    <source>
        <dbReference type="Proteomes" id="UP001345691"/>
    </source>
</evidence>
<keyword evidence="7" id="KW-1185">Reference proteome</keyword>
<name>A0ABR0JRX5_9EURO</name>
<organism evidence="6 7">
    <name type="scientific">Exophiala sideris</name>
    <dbReference type="NCBI Taxonomy" id="1016849"/>
    <lineage>
        <taxon>Eukaryota</taxon>
        <taxon>Fungi</taxon>
        <taxon>Dikarya</taxon>
        <taxon>Ascomycota</taxon>
        <taxon>Pezizomycotina</taxon>
        <taxon>Eurotiomycetes</taxon>
        <taxon>Chaetothyriomycetidae</taxon>
        <taxon>Chaetothyriales</taxon>
        <taxon>Herpotrichiellaceae</taxon>
        <taxon>Exophiala</taxon>
    </lineage>
</organism>
<dbReference type="InterPro" id="IPR029058">
    <property type="entry name" value="AB_hydrolase_fold"/>
</dbReference>
<feature type="region of interest" description="Disordered" evidence="3">
    <location>
        <begin position="382"/>
        <end position="429"/>
    </location>
</feature>
<dbReference type="InterPro" id="IPR044294">
    <property type="entry name" value="Lipase-like"/>
</dbReference>
<feature type="transmembrane region" description="Helical" evidence="4">
    <location>
        <begin position="309"/>
        <end position="330"/>
    </location>
</feature>
<reference evidence="6 7" key="1">
    <citation type="submission" date="2023-08" db="EMBL/GenBank/DDBJ databases">
        <title>Black Yeasts Isolated from many extreme environments.</title>
        <authorList>
            <person name="Coleine C."/>
            <person name="Stajich J.E."/>
            <person name="Selbmann L."/>
        </authorList>
    </citation>
    <scope>NUCLEOTIDE SEQUENCE [LARGE SCALE GENOMIC DNA]</scope>
    <source>
        <strain evidence="6 7">CCFEE 6328</strain>
    </source>
</reference>
<dbReference type="InterPro" id="IPR007751">
    <property type="entry name" value="DUF676_lipase-like"/>
</dbReference>
<keyword evidence="2" id="KW-0442">Lipid degradation</keyword>
<protein>
    <recommendedName>
        <fullName evidence="5">DUF676 domain-containing protein</fullName>
    </recommendedName>
</protein>
<dbReference type="EMBL" id="JAVRRF010000001">
    <property type="protein sequence ID" value="KAK5068722.1"/>
    <property type="molecule type" value="Genomic_DNA"/>
</dbReference>
<accession>A0ABR0JRX5</accession>